<accession>A0A0E3ZYK8</accession>
<dbReference type="InterPro" id="IPR032710">
    <property type="entry name" value="NTF2-like_dom_sf"/>
</dbReference>
<protein>
    <recommendedName>
        <fullName evidence="4">Calcium/calmodulin-dependent protein kinase II association-domain domain-containing protein</fullName>
    </recommendedName>
</protein>
<evidence type="ECO:0000256" key="1">
    <source>
        <dbReference type="SAM" id="SignalP"/>
    </source>
</evidence>
<reference evidence="2 3" key="1">
    <citation type="journal article" date="2014" name="Curr. Microbiol.">
        <title>Spirosoma radiotolerans sp. nov., a gamma-radiation-resistant bacterium isolated from gamma ray-irradiated soil.</title>
        <authorList>
            <person name="Lee J.J."/>
            <person name="Srinivasan S."/>
            <person name="Lim S."/>
            <person name="Joe M."/>
            <person name="Im S."/>
            <person name="Bae S.I."/>
            <person name="Park K.R."/>
            <person name="Han J.H."/>
            <person name="Park S.H."/>
            <person name="Joo B.M."/>
            <person name="Park S.J."/>
            <person name="Kim M.K."/>
        </authorList>
    </citation>
    <scope>NUCLEOTIDE SEQUENCE [LARGE SCALE GENOMIC DNA]</scope>
    <source>
        <strain evidence="2 3">DG5A</strain>
    </source>
</reference>
<dbReference type="AlphaFoldDB" id="A0A0E3ZYK8"/>
<feature type="chain" id="PRO_5002417119" description="Calcium/calmodulin-dependent protein kinase II association-domain domain-containing protein" evidence="1">
    <location>
        <begin position="23"/>
        <end position="160"/>
    </location>
</feature>
<keyword evidence="3" id="KW-1185">Reference proteome</keyword>
<gene>
    <name evidence="2" type="ORF">SD10_21445</name>
</gene>
<dbReference type="HOGENOM" id="CLU_1668302_0_0_10"/>
<feature type="signal peptide" evidence="1">
    <location>
        <begin position="1"/>
        <end position="22"/>
    </location>
</feature>
<proteinExistence type="predicted"/>
<dbReference type="Gene3D" id="3.10.450.50">
    <property type="match status" value="1"/>
</dbReference>
<evidence type="ECO:0008006" key="4">
    <source>
        <dbReference type="Google" id="ProtNLM"/>
    </source>
</evidence>
<dbReference type="EMBL" id="CP010429">
    <property type="protein sequence ID" value="AKD57075.1"/>
    <property type="molecule type" value="Genomic_DNA"/>
</dbReference>
<organism evidence="2 3">
    <name type="scientific">Spirosoma radiotolerans</name>
    <dbReference type="NCBI Taxonomy" id="1379870"/>
    <lineage>
        <taxon>Bacteria</taxon>
        <taxon>Pseudomonadati</taxon>
        <taxon>Bacteroidota</taxon>
        <taxon>Cytophagia</taxon>
        <taxon>Cytophagales</taxon>
        <taxon>Cytophagaceae</taxon>
        <taxon>Spirosoma</taxon>
    </lineage>
</organism>
<dbReference type="PATRIC" id="fig|1379870.5.peg.4629"/>
<evidence type="ECO:0000313" key="2">
    <source>
        <dbReference type="EMBL" id="AKD57075.1"/>
    </source>
</evidence>
<dbReference type="KEGG" id="srd:SD10_21445"/>
<dbReference type="OrthoDB" id="8432779at2"/>
<evidence type="ECO:0000313" key="3">
    <source>
        <dbReference type="Proteomes" id="UP000033054"/>
    </source>
</evidence>
<keyword evidence="1" id="KW-0732">Signal</keyword>
<dbReference type="Proteomes" id="UP000033054">
    <property type="component" value="Chromosome"/>
</dbReference>
<dbReference type="SUPFAM" id="SSF54427">
    <property type="entry name" value="NTF2-like"/>
    <property type="match status" value="1"/>
</dbReference>
<name>A0A0E3ZYK8_9BACT</name>
<dbReference type="RefSeq" id="WP_046576620.1">
    <property type="nucleotide sequence ID" value="NZ_CP010429.1"/>
</dbReference>
<sequence>MKTLLLVTALVLSSVVCVLAQADDDAIKRVLRSETEGFFKRDKAEWSNAWAHTPYIHFAANLYGGDFMLVKGWDKLEKQFASQFKSSKVSDKVTVQNSNYTLHQNGNMAFVAYDQTLVDSHGKTTSKESRTVEKINGQWKIINVTALTNLKSFGLAQNSK</sequence>